<dbReference type="Proteomes" id="UP000224130">
    <property type="component" value="Unassembled WGS sequence"/>
</dbReference>
<reference evidence="2 3" key="1">
    <citation type="submission" date="2017-10" db="EMBL/GenBank/DDBJ databases">
        <title>Sequencing the genomes of 1000 actinobacteria strains.</title>
        <authorList>
            <person name="Klenk H.-P."/>
        </authorList>
    </citation>
    <scope>NUCLEOTIDE SEQUENCE [LARGE SCALE GENOMIC DNA]</scope>
    <source>
        <strain evidence="2 3">DSM 21863</strain>
    </source>
</reference>
<accession>A0A2A9F187</accession>
<proteinExistence type="predicted"/>
<dbReference type="InterPro" id="IPR029464">
    <property type="entry name" value="HSDR_N"/>
</dbReference>
<keyword evidence="3" id="KW-1185">Reference proteome</keyword>
<sequence length="383" mass="42910">MFHKVTLAAVMVCSGKEFQVEIGERLASLATKIEQQKATIETEEATKNAFVMPFISLVLGYDVFDPTEVVPEFTADVGTKRGEKVDYAIVKDGEVQMLVEAKAIGAPLSLNHASQLFRYFATTNARIAVLTNGQHYHFFTDLEKPNRMDEKPFLQLDLLDLDETLVPEVQKLTKDSFDLDSVVSAAEELKYIGALKRALAAQFREPDDDWVKALTNRVYEGSFTQRVKEQFRGLVGKATKQFLADQVNDRLKAALGSQTYSEVPATAMTGVEAAEESVTDVEAPDSRGIETTLEEVEGYQIVRAIVCSEVSPSRIVHRDTKSYMGILLDDNNRKPIARLHFNTGQKYLGLFDEDKSETRHPIDAIDEIYGFAEHLRKTVHNYS</sequence>
<dbReference type="Pfam" id="PF13588">
    <property type="entry name" value="HSDR_N_2"/>
    <property type="match status" value="1"/>
</dbReference>
<evidence type="ECO:0000259" key="1">
    <source>
        <dbReference type="Pfam" id="PF13588"/>
    </source>
</evidence>
<protein>
    <recommendedName>
        <fullName evidence="1">Type I restriction enzyme R protein N-terminal domain-containing protein</fullName>
    </recommendedName>
</protein>
<gene>
    <name evidence="2" type="ORF">ATJ88_3499</name>
</gene>
<organism evidence="2 3">
    <name type="scientific">Isoptericola jiangsuensis</name>
    <dbReference type="NCBI Taxonomy" id="548579"/>
    <lineage>
        <taxon>Bacteria</taxon>
        <taxon>Bacillati</taxon>
        <taxon>Actinomycetota</taxon>
        <taxon>Actinomycetes</taxon>
        <taxon>Micrococcales</taxon>
        <taxon>Promicromonosporaceae</taxon>
        <taxon>Isoptericola</taxon>
    </lineage>
</organism>
<evidence type="ECO:0000313" key="2">
    <source>
        <dbReference type="EMBL" id="PFG44763.1"/>
    </source>
</evidence>
<evidence type="ECO:0000313" key="3">
    <source>
        <dbReference type="Proteomes" id="UP000224130"/>
    </source>
</evidence>
<feature type="domain" description="Type I restriction enzyme R protein N-terminal" evidence="1">
    <location>
        <begin position="64"/>
        <end position="141"/>
    </location>
</feature>
<dbReference type="EMBL" id="PDJJ01000001">
    <property type="protein sequence ID" value="PFG44763.1"/>
    <property type="molecule type" value="Genomic_DNA"/>
</dbReference>
<comment type="caution">
    <text evidence="2">The sequence shown here is derived from an EMBL/GenBank/DDBJ whole genome shotgun (WGS) entry which is preliminary data.</text>
</comment>
<dbReference type="AlphaFoldDB" id="A0A2A9F187"/>
<dbReference type="PIRSF" id="PIRSF035009">
    <property type="entry name" value="UCP035009_HSDR_N"/>
    <property type="match status" value="1"/>
</dbReference>
<dbReference type="InterPro" id="IPR017035">
    <property type="entry name" value="UCP035009_HsdR_All3000-type"/>
</dbReference>
<name>A0A2A9F187_9MICO</name>